<accession>A0A7Y0U0X0</accession>
<evidence type="ECO:0000313" key="1">
    <source>
        <dbReference type="EMBL" id="NMW64762.1"/>
    </source>
</evidence>
<proteinExistence type="predicted"/>
<dbReference type="Proteomes" id="UP000578252">
    <property type="component" value="Unassembled WGS sequence"/>
</dbReference>
<protein>
    <recommendedName>
        <fullName evidence="5">HNH endonuclease</fullName>
    </recommendedName>
</protein>
<dbReference type="Proteomes" id="UP000582487">
    <property type="component" value="Unassembled WGS sequence"/>
</dbReference>
<dbReference type="RefSeq" id="WP_169756896.1">
    <property type="nucleotide sequence ID" value="NZ_JABCUO010000003.1"/>
</dbReference>
<dbReference type="AlphaFoldDB" id="A0A7Y0U0X0"/>
<evidence type="ECO:0000313" key="4">
    <source>
        <dbReference type="Proteomes" id="UP000582487"/>
    </source>
</evidence>
<sequence length="122" mass="14297">MRQRFGDKPTNVNLKRRAYYAAYIKSRRWYARRERWEREAVEVAGGVPLSCLGCGAPWTARRGDLHHLTYNRIGNEAYDDLIPLCRGCHALLHSVMDRLPKSGKTPVHQRDLVAKMRLWRTY</sequence>
<organism evidence="1 3">
    <name type="scientific">Mobiluncus mulieris</name>
    <dbReference type="NCBI Taxonomy" id="2052"/>
    <lineage>
        <taxon>Bacteria</taxon>
        <taxon>Bacillati</taxon>
        <taxon>Actinomycetota</taxon>
        <taxon>Actinomycetes</taxon>
        <taxon>Actinomycetales</taxon>
        <taxon>Actinomycetaceae</taxon>
        <taxon>Mobiluncus</taxon>
    </lineage>
</organism>
<dbReference type="EMBL" id="JABCUV010000007">
    <property type="protein sequence ID" value="NMW93465.1"/>
    <property type="molecule type" value="Genomic_DNA"/>
</dbReference>
<evidence type="ECO:0008006" key="5">
    <source>
        <dbReference type="Google" id="ProtNLM"/>
    </source>
</evidence>
<reference evidence="3 4" key="1">
    <citation type="submission" date="2020-04" db="EMBL/GenBank/DDBJ databases">
        <title>Antimicrobial susceptibility and clonality of vaginal-derived multi-drug resistant Mobiluncus isolates in China.</title>
        <authorList>
            <person name="Zhang X."/>
        </authorList>
    </citation>
    <scope>NUCLEOTIDE SEQUENCE [LARGE SCALE GENOMIC DNA]</scope>
    <source>
        <strain evidence="1 3">13</strain>
        <strain evidence="2 4">7</strain>
    </source>
</reference>
<dbReference type="EMBL" id="JABCUR010000003">
    <property type="protein sequence ID" value="NMW64762.1"/>
    <property type="molecule type" value="Genomic_DNA"/>
</dbReference>
<evidence type="ECO:0000313" key="2">
    <source>
        <dbReference type="EMBL" id="NMW93465.1"/>
    </source>
</evidence>
<name>A0A7Y0U0X0_9ACTO</name>
<evidence type="ECO:0000313" key="3">
    <source>
        <dbReference type="Proteomes" id="UP000578252"/>
    </source>
</evidence>
<gene>
    <name evidence="2" type="ORF">HHJ74_07125</name>
    <name evidence="1" type="ORF">HHJ78_04275</name>
</gene>
<comment type="caution">
    <text evidence="1">The sequence shown here is derived from an EMBL/GenBank/DDBJ whole genome shotgun (WGS) entry which is preliminary data.</text>
</comment>